<dbReference type="Proteomes" id="UP000612746">
    <property type="component" value="Unassembled WGS sequence"/>
</dbReference>
<dbReference type="AlphaFoldDB" id="A0A8H7PW20"/>
<sequence length="930" mass="103990">MNRLSTYVVLLLALATLCAGLPLAKRDLDCGNSNDCIDYDNFNHGDSYATEYSHEKYLRIITPNSGTVWQADSFQSVTWAFDGSGMRISSHLGYSEKVIVILLAIDNNGHWKKVDTLQSGTTGSGISNYHVRKDLGKAHAYKVVLQIEKVHFSVESEPFRIKSISGHSNEGDYYEEDSYSHEEKNYLRPITPNSQTVWDADSFQSATWSYDGSSNLGYGETVEVFLFARQSDGSWKKVDELPSATTGSGISNYHVRKDLGKASAYIVVLVIDKVHYQVATEPFKIKQISGHSNEGDYYEEDSYSHEDKNYLRPITPNSQTVWDADSFQSATWSYDGSSNLGYGETVEVFLFARQSDGSWKKVDELPSATTGSGISNYHVRKDLGKASAYIVVLVIDKVHYQVATEPFKIKQISGHSNEGDYYEEDSYSHEDKNYLRPITPNSQTVWDADSFQSATWSYDGSSNLGYGETVEVFLFARQSDGSWKKVDELPSATTGSGISNYHVRKDLGKASAYIVVLVIDKVHYQVATEPFKIKQISGHSNEGDYYEEDSYSHEDKNYLRPITPNSQTVWDADSFQSATWSYDGSSNLGYGETVEVFLFARQSDGSWKKVDELPSATTGSGISNYHVRKDLGKASAYIVVLVIDKVHYQVATEPFKIKSISSHSNGDESDPNSESPDEKQYLTSITPTYYTVWDADTDQSVTWKYDGSSSLGFSEPVSLALYARKVPGDWEFVENLPSGTTGGGISNYHVRKDLGEADYYLVVLQIDSIHYAVSSGPFVIKKTSDHQNSEDYDTNGSDNHNTGDDSSKYAAITSPDTESVWKTGSDVTINWTYEESSIVKSDDKVRLTLYSYDTKSKSVKEVGDIGEWDVSTGSASYHVPDDVEIADFFVIVFTFERVQHRIHSEPFKIEHSCVPHCSDISEYERSSPRL</sequence>
<evidence type="ECO:0000256" key="1">
    <source>
        <dbReference type="SAM" id="MobiDB-lite"/>
    </source>
</evidence>
<accession>A0A8H7PW20</accession>
<evidence type="ECO:0000313" key="4">
    <source>
        <dbReference type="Proteomes" id="UP000612746"/>
    </source>
</evidence>
<name>A0A8H7PW20_9FUNG</name>
<reference evidence="3" key="1">
    <citation type="submission" date="2020-12" db="EMBL/GenBank/DDBJ databases">
        <title>Metabolic potential, ecology and presence of endohyphal bacteria is reflected in genomic diversity of Mucoromycotina.</title>
        <authorList>
            <person name="Muszewska A."/>
            <person name="Okrasinska A."/>
            <person name="Steczkiewicz K."/>
            <person name="Drgas O."/>
            <person name="Orlowska M."/>
            <person name="Perlinska-Lenart U."/>
            <person name="Aleksandrzak-Piekarczyk T."/>
            <person name="Szatraj K."/>
            <person name="Zielenkiewicz U."/>
            <person name="Pilsyk S."/>
            <person name="Malc E."/>
            <person name="Mieczkowski P."/>
            <person name="Kruszewska J.S."/>
            <person name="Biernat P."/>
            <person name="Pawlowska J."/>
        </authorList>
    </citation>
    <scope>NUCLEOTIDE SEQUENCE</scope>
    <source>
        <strain evidence="3">WA0000051536</strain>
    </source>
</reference>
<dbReference type="OrthoDB" id="2390549at2759"/>
<comment type="caution">
    <text evidence="3">The sequence shown here is derived from an EMBL/GenBank/DDBJ whole genome shotgun (WGS) entry which is preliminary data.</text>
</comment>
<proteinExistence type="predicted"/>
<keyword evidence="2" id="KW-0732">Signal</keyword>
<dbReference type="EMBL" id="JAEPRA010000009">
    <property type="protein sequence ID" value="KAG2180529.1"/>
    <property type="molecule type" value="Genomic_DNA"/>
</dbReference>
<protein>
    <submittedName>
        <fullName evidence="3">Uncharacterized protein</fullName>
    </submittedName>
</protein>
<feature type="region of interest" description="Disordered" evidence="1">
    <location>
        <begin position="660"/>
        <end position="679"/>
    </location>
</feature>
<gene>
    <name evidence="3" type="ORF">INT44_003533</name>
</gene>
<feature type="region of interest" description="Disordered" evidence="1">
    <location>
        <begin position="784"/>
        <end position="809"/>
    </location>
</feature>
<feature type="signal peptide" evidence="2">
    <location>
        <begin position="1"/>
        <end position="20"/>
    </location>
</feature>
<evidence type="ECO:0000256" key="2">
    <source>
        <dbReference type="SAM" id="SignalP"/>
    </source>
</evidence>
<organism evidence="3 4">
    <name type="scientific">Umbelopsis vinacea</name>
    <dbReference type="NCBI Taxonomy" id="44442"/>
    <lineage>
        <taxon>Eukaryota</taxon>
        <taxon>Fungi</taxon>
        <taxon>Fungi incertae sedis</taxon>
        <taxon>Mucoromycota</taxon>
        <taxon>Mucoromycotina</taxon>
        <taxon>Umbelopsidomycetes</taxon>
        <taxon>Umbelopsidales</taxon>
        <taxon>Umbelopsidaceae</taxon>
        <taxon>Umbelopsis</taxon>
    </lineage>
</organism>
<keyword evidence="4" id="KW-1185">Reference proteome</keyword>
<feature type="chain" id="PRO_5034695919" evidence="2">
    <location>
        <begin position="21"/>
        <end position="930"/>
    </location>
</feature>
<evidence type="ECO:0000313" key="3">
    <source>
        <dbReference type="EMBL" id="KAG2180529.1"/>
    </source>
</evidence>